<dbReference type="PANTHER" id="PTHR47396">
    <property type="entry name" value="TYPE I RESTRICTION ENZYME ECOKI R PROTEIN"/>
    <property type="match status" value="1"/>
</dbReference>
<dbReference type="Proteomes" id="UP001242342">
    <property type="component" value="Unassembled WGS sequence"/>
</dbReference>
<dbReference type="InterPro" id="IPR006935">
    <property type="entry name" value="Helicase/UvrB_N"/>
</dbReference>
<keyword evidence="2" id="KW-0067">ATP-binding</keyword>
<organism evidence="2 3">
    <name type="scientific">Tenacibaculum discolor</name>
    <dbReference type="NCBI Taxonomy" id="361581"/>
    <lineage>
        <taxon>Bacteria</taxon>
        <taxon>Pseudomonadati</taxon>
        <taxon>Bacteroidota</taxon>
        <taxon>Flavobacteriia</taxon>
        <taxon>Flavobacteriales</taxon>
        <taxon>Flavobacteriaceae</taxon>
        <taxon>Tenacibaculum</taxon>
    </lineage>
</organism>
<dbReference type="InterPro" id="IPR027417">
    <property type="entry name" value="P-loop_NTPase"/>
</dbReference>
<accession>A0ABT9F419</accession>
<dbReference type="EMBL" id="JAUYVU010000005">
    <property type="protein sequence ID" value="MDP2541461.1"/>
    <property type="molecule type" value="Genomic_DNA"/>
</dbReference>
<dbReference type="InterPro" id="IPR014001">
    <property type="entry name" value="Helicase_ATP-bd"/>
</dbReference>
<feature type="domain" description="Helicase ATP-binding" evidence="1">
    <location>
        <begin position="25"/>
        <end position="129"/>
    </location>
</feature>
<keyword evidence="2" id="KW-0347">Helicase</keyword>
<dbReference type="RefSeq" id="WP_237270746.1">
    <property type="nucleotide sequence ID" value="NZ_JAUYVU010000005.1"/>
</dbReference>
<dbReference type="SUPFAM" id="SSF52540">
    <property type="entry name" value="P-loop containing nucleoside triphosphate hydrolases"/>
    <property type="match status" value="1"/>
</dbReference>
<dbReference type="PANTHER" id="PTHR47396:SF1">
    <property type="entry name" value="ATP-DEPENDENT HELICASE IRC3-RELATED"/>
    <property type="match status" value="1"/>
</dbReference>
<dbReference type="InterPro" id="IPR050742">
    <property type="entry name" value="Helicase_Restrict-Modif_Enz"/>
</dbReference>
<keyword evidence="3" id="KW-1185">Reference proteome</keyword>
<gene>
    <name evidence="2" type="ORF">Q8W23_08255</name>
</gene>
<evidence type="ECO:0000313" key="3">
    <source>
        <dbReference type="Proteomes" id="UP001242342"/>
    </source>
</evidence>
<dbReference type="GO" id="GO:0004386">
    <property type="term" value="F:helicase activity"/>
    <property type="evidence" value="ECO:0007669"/>
    <property type="project" value="UniProtKB-KW"/>
</dbReference>
<dbReference type="Gene3D" id="3.40.50.300">
    <property type="entry name" value="P-loop containing nucleotide triphosphate hydrolases"/>
    <property type="match status" value="1"/>
</dbReference>
<dbReference type="PROSITE" id="PS51192">
    <property type="entry name" value="HELICASE_ATP_BIND_1"/>
    <property type="match status" value="1"/>
</dbReference>
<dbReference type="Pfam" id="PF04851">
    <property type="entry name" value="ResIII"/>
    <property type="match status" value="1"/>
</dbReference>
<name>A0ABT9F419_9FLAO</name>
<protein>
    <submittedName>
        <fullName evidence="2">DEAD/DEAH box helicase family protein</fullName>
    </submittedName>
</protein>
<evidence type="ECO:0000259" key="1">
    <source>
        <dbReference type="PROSITE" id="PS51192"/>
    </source>
</evidence>
<keyword evidence="2" id="KW-0547">Nucleotide-binding</keyword>
<evidence type="ECO:0000313" key="2">
    <source>
        <dbReference type="EMBL" id="MDP2541461.1"/>
    </source>
</evidence>
<keyword evidence="2" id="KW-0378">Hydrolase</keyword>
<proteinExistence type="predicted"/>
<reference evidence="2 3" key="1">
    <citation type="submission" date="2023-07" db="EMBL/GenBank/DDBJ databases">
        <title>Genome content predicts the carbon catabolic preferences of heterotrophic bacteria.</title>
        <authorList>
            <person name="Gralka M."/>
        </authorList>
    </citation>
    <scope>NUCLEOTIDE SEQUENCE [LARGE SCALE GENOMIC DNA]</scope>
    <source>
        <strain evidence="2 3">4G03</strain>
    </source>
</reference>
<comment type="caution">
    <text evidence="2">The sequence shown here is derived from an EMBL/GenBank/DDBJ whole genome shotgun (WGS) entry which is preliminary data.</text>
</comment>
<sequence>MNEAITKLNFLFDWRPYQTKVLQNFSVHIQDDHFHIVAPPGSGKTILGIEIIKRIGKKTLILAPTLTIRNQWEDRLQNFFTTDCNFSQVSFDIKQPSDITFSTYQALHSFYKSFDTKEAYYNFFKKHQI</sequence>